<dbReference type="GO" id="GO:0015031">
    <property type="term" value="P:protein transport"/>
    <property type="evidence" value="ECO:0007669"/>
    <property type="project" value="UniProtKB-KW"/>
</dbReference>
<evidence type="ECO:0000313" key="11">
    <source>
        <dbReference type="EMBL" id="GFH46935.1"/>
    </source>
</evidence>
<comment type="caution">
    <text evidence="11">The sequence shown here is derived from an EMBL/GenBank/DDBJ whole genome shotgun (WGS) entry which is preliminary data.</text>
</comment>
<keyword evidence="10" id="KW-0732">Signal</keyword>
<dbReference type="Gene3D" id="1.20.5.3310">
    <property type="match status" value="1"/>
</dbReference>
<keyword evidence="3 9" id="KW-0812">Transmembrane</keyword>
<comment type="subcellular location">
    <subcellularLocation>
        <location evidence="1">Membrane</location>
        <topology evidence="1">Single-pass membrane protein</topology>
    </subcellularLocation>
</comment>
<evidence type="ECO:0000256" key="3">
    <source>
        <dbReference type="ARBA" id="ARBA00022692"/>
    </source>
</evidence>
<feature type="compositionally biased region" description="Basic and acidic residues" evidence="8">
    <location>
        <begin position="116"/>
        <end position="125"/>
    </location>
</feature>
<keyword evidence="5 9" id="KW-1133">Transmembrane helix</keyword>
<evidence type="ECO:0000256" key="1">
    <source>
        <dbReference type="ARBA" id="ARBA00004167"/>
    </source>
</evidence>
<dbReference type="PANTHER" id="PTHR33162">
    <property type="entry name" value="SEC-INDEPENDENT PROTEIN TRANSLOCASE PROTEIN TATA, CHLOROPLASTIC"/>
    <property type="match status" value="1"/>
</dbReference>
<evidence type="ECO:0000256" key="9">
    <source>
        <dbReference type="SAM" id="Phobius"/>
    </source>
</evidence>
<keyword evidence="12" id="KW-1185">Reference proteome</keyword>
<feature type="transmembrane region" description="Helical" evidence="9">
    <location>
        <begin position="65"/>
        <end position="86"/>
    </location>
</feature>
<keyword evidence="7 9" id="KW-0472">Membrane</keyword>
<name>A0AAD3CLM4_9STRA</name>
<evidence type="ECO:0000256" key="4">
    <source>
        <dbReference type="ARBA" id="ARBA00022927"/>
    </source>
</evidence>
<evidence type="ECO:0000256" key="7">
    <source>
        <dbReference type="ARBA" id="ARBA00023136"/>
    </source>
</evidence>
<dbReference type="AlphaFoldDB" id="A0AAD3CLM4"/>
<protein>
    <submittedName>
        <fullName evidence="11">Uncharacterized protein</fullName>
    </submittedName>
</protein>
<sequence length="136" mass="14720">MKLLSLLSFSVLFPGTSAFVLAPKSIFSCNRPLLPSNSNSLHKTQNFSPIEFKNQRKSVANVQTMGLFGLGAPEIAIILIAGAFLLGPQKIAELSREAGKTAGELKEIPKEFQKGIEEGEVDARSKNAKQMDSVDE</sequence>
<keyword evidence="2" id="KW-0813">Transport</keyword>
<gene>
    <name evidence="11" type="ORF">CTEN210_03409</name>
</gene>
<evidence type="ECO:0000256" key="10">
    <source>
        <dbReference type="SAM" id="SignalP"/>
    </source>
</evidence>
<feature type="chain" id="PRO_5042232028" evidence="10">
    <location>
        <begin position="19"/>
        <end position="136"/>
    </location>
</feature>
<dbReference type="EMBL" id="BLLK01000022">
    <property type="protein sequence ID" value="GFH46935.1"/>
    <property type="molecule type" value="Genomic_DNA"/>
</dbReference>
<evidence type="ECO:0000256" key="5">
    <source>
        <dbReference type="ARBA" id="ARBA00022989"/>
    </source>
</evidence>
<proteinExistence type="predicted"/>
<evidence type="ECO:0000256" key="2">
    <source>
        <dbReference type="ARBA" id="ARBA00022448"/>
    </source>
</evidence>
<evidence type="ECO:0000256" key="8">
    <source>
        <dbReference type="SAM" id="MobiDB-lite"/>
    </source>
</evidence>
<feature type="region of interest" description="Disordered" evidence="8">
    <location>
        <begin position="116"/>
        <end position="136"/>
    </location>
</feature>
<keyword evidence="6" id="KW-0811">Translocation</keyword>
<feature type="signal peptide" evidence="10">
    <location>
        <begin position="1"/>
        <end position="18"/>
    </location>
</feature>
<dbReference type="PANTHER" id="PTHR33162:SF1">
    <property type="entry name" value="SEC-INDEPENDENT PROTEIN TRANSLOCASE PROTEIN TATA, CHLOROPLASTIC"/>
    <property type="match status" value="1"/>
</dbReference>
<evidence type="ECO:0000256" key="6">
    <source>
        <dbReference type="ARBA" id="ARBA00023010"/>
    </source>
</evidence>
<dbReference type="GO" id="GO:0016020">
    <property type="term" value="C:membrane"/>
    <property type="evidence" value="ECO:0007669"/>
    <property type="project" value="UniProtKB-SubCell"/>
</dbReference>
<dbReference type="Proteomes" id="UP001054902">
    <property type="component" value="Unassembled WGS sequence"/>
</dbReference>
<dbReference type="InterPro" id="IPR003369">
    <property type="entry name" value="TatA/B/E"/>
</dbReference>
<keyword evidence="4" id="KW-0653">Protein transport</keyword>
<dbReference type="Pfam" id="PF02416">
    <property type="entry name" value="TatA_B_E"/>
    <property type="match status" value="1"/>
</dbReference>
<organism evidence="11 12">
    <name type="scientific">Chaetoceros tenuissimus</name>
    <dbReference type="NCBI Taxonomy" id="426638"/>
    <lineage>
        <taxon>Eukaryota</taxon>
        <taxon>Sar</taxon>
        <taxon>Stramenopiles</taxon>
        <taxon>Ochrophyta</taxon>
        <taxon>Bacillariophyta</taxon>
        <taxon>Coscinodiscophyceae</taxon>
        <taxon>Chaetocerotophycidae</taxon>
        <taxon>Chaetocerotales</taxon>
        <taxon>Chaetocerotaceae</taxon>
        <taxon>Chaetoceros</taxon>
    </lineage>
</organism>
<reference evidence="11 12" key="1">
    <citation type="journal article" date="2021" name="Sci. Rep.">
        <title>The genome of the diatom Chaetoceros tenuissimus carries an ancient integrated fragment of an extant virus.</title>
        <authorList>
            <person name="Hongo Y."/>
            <person name="Kimura K."/>
            <person name="Takaki Y."/>
            <person name="Yoshida Y."/>
            <person name="Baba S."/>
            <person name="Kobayashi G."/>
            <person name="Nagasaki K."/>
            <person name="Hano T."/>
            <person name="Tomaru Y."/>
        </authorList>
    </citation>
    <scope>NUCLEOTIDE SEQUENCE [LARGE SCALE GENOMIC DNA]</scope>
    <source>
        <strain evidence="11 12">NIES-3715</strain>
    </source>
</reference>
<evidence type="ECO:0000313" key="12">
    <source>
        <dbReference type="Proteomes" id="UP001054902"/>
    </source>
</evidence>
<accession>A0AAD3CLM4</accession>